<evidence type="ECO:0000313" key="2">
    <source>
        <dbReference type="Proteomes" id="UP001316384"/>
    </source>
</evidence>
<organism evidence="1 2">
    <name type="scientific">Cellulomonas xiejunii</name>
    <dbReference type="NCBI Taxonomy" id="2968083"/>
    <lineage>
        <taxon>Bacteria</taxon>
        <taxon>Bacillati</taxon>
        <taxon>Actinomycetota</taxon>
        <taxon>Actinomycetes</taxon>
        <taxon>Micrococcales</taxon>
        <taxon>Cellulomonadaceae</taxon>
        <taxon>Cellulomonas</taxon>
    </lineage>
</organism>
<reference evidence="1 2" key="1">
    <citation type="submission" date="2022-07" db="EMBL/GenBank/DDBJ databases">
        <title>Novel species in genus cellulomonas.</title>
        <authorList>
            <person name="Ye L."/>
        </authorList>
    </citation>
    <scope>NUCLEOTIDE SEQUENCE [LARGE SCALE GENOMIC DNA]</scope>
    <source>
        <strain evidence="2">zg-B89</strain>
    </source>
</reference>
<protein>
    <submittedName>
        <fullName evidence="1">Uncharacterized protein</fullName>
    </submittedName>
</protein>
<dbReference type="Proteomes" id="UP001316384">
    <property type="component" value="Chromosome"/>
</dbReference>
<dbReference type="RefSeq" id="WP_227577882.1">
    <property type="nucleotide sequence ID" value="NZ_CP101987.1"/>
</dbReference>
<gene>
    <name evidence="1" type="ORF">NP048_02295</name>
</gene>
<sequence length="74" mass="8669">MRRLLGSPEVRVLLFYGAHAPAEVEPAERDALWQRMRRYLKEPAVRDPGDHTDFDTGEFRDDQRRTLLVIEESS</sequence>
<accession>A0ABY5KPL0</accession>
<dbReference type="EMBL" id="CP101987">
    <property type="protein sequence ID" value="UUI72320.1"/>
    <property type="molecule type" value="Genomic_DNA"/>
</dbReference>
<name>A0ABY5KPL0_9CELL</name>
<proteinExistence type="predicted"/>
<evidence type="ECO:0000313" key="1">
    <source>
        <dbReference type="EMBL" id="UUI72320.1"/>
    </source>
</evidence>
<keyword evidence="2" id="KW-1185">Reference proteome</keyword>